<dbReference type="Proteomes" id="UP000308600">
    <property type="component" value="Unassembled WGS sequence"/>
</dbReference>
<gene>
    <name evidence="1" type="ORF">BDN72DRAFT_838740</name>
</gene>
<organism evidence="1 2">
    <name type="scientific">Pluteus cervinus</name>
    <dbReference type="NCBI Taxonomy" id="181527"/>
    <lineage>
        <taxon>Eukaryota</taxon>
        <taxon>Fungi</taxon>
        <taxon>Dikarya</taxon>
        <taxon>Basidiomycota</taxon>
        <taxon>Agaricomycotina</taxon>
        <taxon>Agaricomycetes</taxon>
        <taxon>Agaricomycetidae</taxon>
        <taxon>Agaricales</taxon>
        <taxon>Pluteineae</taxon>
        <taxon>Pluteaceae</taxon>
        <taxon>Pluteus</taxon>
    </lineage>
</organism>
<reference evidence="1 2" key="1">
    <citation type="journal article" date="2019" name="Nat. Ecol. Evol.">
        <title>Megaphylogeny resolves global patterns of mushroom evolution.</title>
        <authorList>
            <person name="Varga T."/>
            <person name="Krizsan K."/>
            <person name="Foldi C."/>
            <person name="Dima B."/>
            <person name="Sanchez-Garcia M."/>
            <person name="Sanchez-Ramirez S."/>
            <person name="Szollosi G.J."/>
            <person name="Szarkandi J.G."/>
            <person name="Papp V."/>
            <person name="Albert L."/>
            <person name="Andreopoulos W."/>
            <person name="Angelini C."/>
            <person name="Antonin V."/>
            <person name="Barry K.W."/>
            <person name="Bougher N.L."/>
            <person name="Buchanan P."/>
            <person name="Buyck B."/>
            <person name="Bense V."/>
            <person name="Catcheside P."/>
            <person name="Chovatia M."/>
            <person name="Cooper J."/>
            <person name="Damon W."/>
            <person name="Desjardin D."/>
            <person name="Finy P."/>
            <person name="Geml J."/>
            <person name="Haridas S."/>
            <person name="Hughes K."/>
            <person name="Justo A."/>
            <person name="Karasinski D."/>
            <person name="Kautmanova I."/>
            <person name="Kiss B."/>
            <person name="Kocsube S."/>
            <person name="Kotiranta H."/>
            <person name="LaButti K.M."/>
            <person name="Lechner B.E."/>
            <person name="Liimatainen K."/>
            <person name="Lipzen A."/>
            <person name="Lukacs Z."/>
            <person name="Mihaltcheva S."/>
            <person name="Morgado L.N."/>
            <person name="Niskanen T."/>
            <person name="Noordeloos M.E."/>
            <person name="Ohm R.A."/>
            <person name="Ortiz-Santana B."/>
            <person name="Ovrebo C."/>
            <person name="Racz N."/>
            <person name="Riley R."/>
            <person name="Savchenko A."/>
            <person name="Shiryaev A."/>
            <person name="Soop K."/>
            <person name="Spirin V."/>
            <person name="Szebenyi C."/>
            <person name="Tomsovsky M."/>
            <person name="Tulloss R.E."/>
            <person name="Uehling J."/>
            <person name="Grigoriev I.V."/>
            <person name="Vagvolgyi C."/>
            <person name="Papp T."/>
            <person name="Martin F.M."/>
            <person name="Miettinen O."/>
            <person name="Hibbett D.S."/>
            <person name="Nagy L.G."/>
        </authorList>
    </citation>
    <scope>NUCLEOTIDE SEQUENCE [LARGE SCALE GENOMIC DNA]</scope>
    <source>
        <strain evidence="1 2">NL-1719</strain>
    </source>
</reference>
<sequence length="246" mass="26911">MTLPEPWITAINLSFEKPGSVWAKRLPSKTPTTTKNNVNTNRTRRQSPVSKPKDKVLNLKHPVISTQLEEYQRRASFMSSGSAASSPLVPSPGLAAAVTSSLTSAEAAAAAAAELNPNALPFVPSFPNDGPTLGTPSLSHHNAAAMMAKNSKGKGKDVHRTQVGYVYTSSTAGLSLENNKAVDVIRRSSQTSTPSSTYYTTSYDMDMEIYAGWGEGEQSYEYEFEYDQEYGYEYDFYPSQPHLIHQ</sequence>
<protein>
    <submittedName>
        <fullName evidence="1">Uncharacterized protein</fullName>
    </submittedName>
</protein>
<evidence type="ECO:0000313" key="1">
    <source>
        <dbReference type="EMBL" id="TFK70531.1"/>
    </source>
</evidence>
<proteinExistence type="predicted"/>
<evidence type="ECO:0000313" key="2">
    <source>
        <dbReference type="Proteomes" id="UP000308600"/>
    </source>
</evidence>
<keyword evidence="2" id="KW-1185">Reference proteome</keyword>
<dbReference type="EMBL" id="ML208311">
    <property type="protein sequence ID" value="TFK70531.1"/>
    <property type="molecule type" value="Genomic_DNA"/>
</dbReference>
<name>A0ACD3AYV0_9AGAR</name>
<accession>A0ACD3AYV0</accession>